<accession>A0A4Z2HS51</accession>
<evidence type="ECO:0000313" key="2">
    <source>
        <dbReference type="Proteomes" id="UP000314294"/>
    </source>
</evidence>
<keyword evidence="2" id="KW-1185">Reference proteome</keyword>
<dbReference type="EMBL" id="SRLO01000191">
    <property type="protein sequence ID" value="TNN68371.1"/>
    <property type="molecule type" value="Genomic_DNA"/>
</dbReference>
<gene>
    <name evidence="1" type="ORF">EYF80_021424</name>
</gene>
<dbReference type="AlphaFoldDB" id="A0A4Z2HS51"/>
<organism evidence="1 2">
    <name type="scientific">Liparis tanakae</name>
    <name type="common">Tanaka's snailfish</name>
    <dbReference type="NCBI Taxonomy" id="230148"/>
    <lineage>
        <taxon>Eukaryota</taxon>
        <taxon>Metazoa</taxon>
        <taxon>Chordata</taxon>
        <taxon>Craniata</taxon>
        <taxon>Vertebrata</taxon>
        <taxon>Euteleostomi</taxon>
        <taxon>Actinopterygii</taxon>
        <taxon>Neopterygii</taxon>
        <taxon>Teleostei</taxon>
        <taxon>Neoteleostei</taxon>
        <taxon>Acanthomorphata</taxon>
        <taxon>Eupercaria</taxon>
        <taxon>Perciformes</taxon>
        <taxon>Cottioidei</taxon>
        <taxon>Cottales</taxon>
        <taxon>Liparidae</taxon>
        <taxon>Liparis</taxon>
    </lineage>
</organism>
<reference evidence="1 2" key="1">
    <citation type="submission" date="2019-03" db="EMBL/GenBank/DDBJ databases">
        <title>First draft genome of Liparis tanakae, snailfish: a comprehensive survey of snailfish specific genes.</title>
        <authorList>
            <person name="Kim W."/>
            <person name="Song I."/>
            <person name="Jeong J.-H."/>
            <person name="Kim D."/>
            <person name="Kim S."/>
            <person name="Ryu S."/>
            <person name="Song J.Y."/>
            <person name="Lee S.K."/>
        </authorList>
    </citation>
    <scope>NUCLEOTIDE SEQUENCE [LARGE SCALE GENOMIC DNA]</scope>
    <source>
        <tissue evidence="1">Muscle</tissue>
    </source>
</reference>
<proteinExistence type="predicted"/>
<sequence>MEGVAGGQVGRDLRLQPVDVAAVAEQHIHGRGLKRLLPVWRDGAPCPQCVMGLRKRRQPTPPAFKHGPRLAYH</sequence>
<dbReference type="Proteomes" id="UP000314294">
    <property type="component" value="Unassembled WGS sequence"/>
</dbReference>
<comment type="caution">
    <text evidence="1">The sequence shown here is derived from an EMBL/GenBank/DDBJ whole genome shotgun (WGS) entry which is preliminary data.</text>
</comment>
<name>A0A4Z2HS51_9TELE</name>
<protein>
    <submittedName>
        <fullName evidence="1">Uncharacterized protein</fullName>
    </submittedName>
</protein>
<evidence type="ECO:0000313" key="1">
    <source>
        <dbReference type="EMBL" id="TNN68371.1"/>
    </source>
</evidence>